<dbReference type="InterPro" id="IPR027417">
    <property type="entry name" value="P-loop_NTPase"/>
</dbReference>
<dbReference type="STRING" id="36166.T1GG08"/>
<dbReference type="Pfam" id="PF12775">
    <property type="entry name" value="AAA_7"/>
    <property type="match status" value="1"/>
</dbReference>
<evidence type="ECO:0000313" key="2">
    <source>
        <dbReference type="Proteomes" id="UP000015102"/>
    </source>
</evidence>
<dbReference type="EMBL" id="CAQQ02183894">
    <property type="status" value="NOT_ANNOTATED_CDS"/>
    <property type="molecule type" value="Genomic_DNA"/>
</dbReference>
<name>T1GG08_MEGSC</name>
<dbReference type="PANTHER" id="PTHR45703">
    <property type="entry name" value="DYNEIN HEAVY CHAIN"/>
    <property type="match status" value="1"/>
</dbReference>
<dbReference type="GO" id="GO:0045505">
    <property type="term" value="F:dynein intermediate chain binding"/>
    <property type="evidence" value="ECO:0007669"/>
    <property type="project" value="InterPro"/>
</dbReference>
<reference evidence="2" key="1">
    <citation type="submission" date="2013-02" db="EMBL/GenBank/DDBJ databases">
        <authorList>
            <person name="Hughes D."/>
        </authorList>
    </citation>
    <scope>NUCLEOTIDE SEQUENCE</scope>
    <source>
        <strain>Durham</strain>
        <strain evidence="2">NC isolate 2 -- Noor lab</strain>
    </source>
</reference>
<dbReference type="Gene3D" id="3.40.50.300">
    <property type="entry name" value="P-loop containing nucleotide triphosphate hydrolases"/>
    <property type="match status" value="2"/>
</dbReference>
<dbReference type="GO" id="GO:0030286">
    <property type="term" value="C:dynein complex"/>
    <property type="evidence" value="ECO:0007669"/>
    <property type="project" value="InterPro"/>
</dbReference>
<reference evidence="1" key="2">
    <citation type="submission" date="2015-06" db="UniProtKB">
        <authorList>
            <consortium name="EnsemblMetazoa"/>
        </authorList>
    </citation>
    <scope>IDENTIFICATION</scope>
</reference>
<dbReference type="SUPFAM" id="SSF52540">
    <property type="entry name" value="P-loop containing nucleoside triphosphate hydrolases"/>
    <property type="match status" value="2"/>
</dbReference>
<sequence length="395" mass="45690">MANKPGRSHLNNETAKEPTIELPKSSNALYYMLFNECVKLAYDFFVEKLQQLYEMIVVRHGLMLVGLPFGGKTTCYRILAEVLLYKRCSHFETLAIYTIINPKAFTLGPLYGQCDQVSHEWNDGILAVSYRHFAVSTTDERKWLIFDGPVDAIWIENMKTVLDYNKKCREKLFSSNQWIWKYLLLQRTHQSYKHAEGFYIPDTKTGTVFDYKYIKEGKGKWKPCEDEAAAAPPTPRDILKNQIIVTTHESTRVTAIFDLLLRHSKPVMFVGPTDTGKSCYVMDYLLKKIDTEIYKPLFMNFSAQTSANQTQDIIMSKLDKRRKGVYGPPLGKKCVIFVDDISMLLKETYGARPPIEILRMLFDHWMWYDRKNTVPLKLIDIQLHCVMGPPSTGNM</sequence>
<evidence type="ECO:0008006" key="3">
    <source>
        <dbReference type="Google" id="ProtNLM"/>
    </source>
</evidence>
<accession>T1GG08</accession>
<dbReference type="GO" id="GO:0007018">
    <property type="term" value="P:microtubule-based movement"/>
    <property type="evidence" value="ECO:0007669"/>
    <property type="project" value="InterPro"/>
</dbReference>
<dbReference type="PANTHER" id="PTHR45703:SF1">
    <property type="entry name" value="DYNEINS HEAVY CHAIN"/>
    <property type="match status" value="1"/>
</dbReference>
<dbReference type="InterPro" id="IPR026983">
    <property type="entry name" value="DHC"/>
</dbReference>
<dbReference type="EnsemblMetazoa" id="MESCA002312-RA">
    <property type="protein sequence ID" value="MESCA002312-PA"/>
    <property type="gene ID" value="MESCA002312"/>
</dbReference>
<organism evidence="1 2">
    <name type="scientific">Megaselia scalaris</name>
    <name type="common">Humpbacked fly</name>
    <name type="synonym">Phora scalaris</name>
    <dbReference type="NCBI Taxonomy" id="36166"/>
    <lineage>
        <taxon>Eukaryota</taxon>
        <taxon>Metazoa</taxon>
        <taxon>Ecdysozoa</taxon>
        <taxon>Arthropoda</taxon>
        <taxon>Hexapoda</taxon>
        <taxon>Insecta</taxon>
        <taxon>Pterygota</taxon>
        <taxon>Neoptera</taxon>
        <taxon>Endopterygota</taxon>
        <taxon>Diptera</taxon>
        <taxon>Brachycera</taxon>
        <taxon>Muscomorpha</taxon>
        <taxon>Platypezoidea</taxon>
        <taxon>Phoridae</taxon>
        <taxon>Megaseliini</taxon>
        <taxon>Megaselia</taxon>
    </lineage>
</organism>
<dbReference type="Proteomes" id="UP000015102">
    <property type="component" value="Unassembled WGS sequence"/>
</dbReference>
<dbReference type="GO" id="GO:0051959">
    <property type="term" value="F:dynein light intermediate chain binding"/>
    <property type="evidence" value="ECO:0007669"/>
    <property type="project" value="InterPro"/>
</dbReference>
<keyword evidence="2" id="KW-1185">Reference proteome</keyword>
<dbReference type="HOGENOM" id="CLU_698873_0_0_1"/>
<proteinExistence type="predicted"/>
<dbReference type="AlphaFoldDB" id="T1GG08"/>
<protein>
    <recommendedName>
        <fullName evidence="3">ATPase dynein-related AAA domain-containing protein</fullName>
    </recommendedName>
</protein>
<evidence type="ECO:0000313" key="1">
    <source>
        <dbReference type="EnsemblMetazoa" id="MESCA002312-PA"/>
    </source>
</evidence>